<dbReference type="InterPro" id="IPR036879">
    <property type="entry name" value="TF_MADSbox_sf"/>
</dbReference>
<dbReference type="PROSITE" id="PS50066">
    <property type="entry name" value="MADS_BOX_2"/>
    <property type="match status" value="1"/>
</dbReference>
<evidence type="ECO:0000256" key="4">
    <source>
        <dbReference type="ARBA" id="ARBA00023163"/>
    </source>
</evidence>
<evidence type="ECO:0000256" key="3">
    <source>
        <dbReference type="ARBA" id="ARBA00023125"/>
    </source>
</evidence>
<name>A0ABU6Y856_9FABA</name>
<dbReference type="SUPFAM" id="SSF55455">
    <property type="entry name" value="SRF-like"/>
    <property type="match status" value="1"/>
</dbReference>
<proteinExistence type="predicted"/>
<protein>
    <recommendedName>
        <fullName evidence="6">MADS-box domain-containing protein</fullName>
    </recommendedName>
</protein>
<keyword evidence="4" id="KW-0804">Transcription</keyword>
<dbReference type="InterPro" id="IPR002100">
    <property type="entry name" value="TF_MADSbox"/>
</dbReference>
<evidence type="ECO:0000259" key="6">
    <source>
        <dbReference type="PROSITE" id="PS50066"/>
    </source>
</evidence>
<evidence type="ECO:0000313" key="8">
    <source>
        <dbReference type="Proteomes" id="UP001341840"/>
    </source>
</evidence>
<reference evidence="7 8" key="1">
    <citation type="journal article" date="2023" name="Plants (Basel)">
        <title>Bridging the Gap: Combining Genomics and Transcriptomics Approaches to Understand Stylosanthes scabra, an Orphan Legume from the Brazilian Caatinga.</title>
        <authorList>
            <person name="Ferreira-Neto J.R.C."/>
            <person name="da Silva M.D."/>
            <person name="Binneck E."/>
            <person name="de Melo N.F."/>
            <person name="da Silva R.H."/>
            <person name="de Melo A.L.T.M."/>
            <person name="Pandolfi V."/>
            <person name="Bustamante F.O."/>
            <person name="Brasileiro-Vidal A.C."/>
            <person name="Benko-Iseppon A.M."/>
        </authorList>
    </citation>
    <scope>NUCLEOTIDE SEQUENCE [LARGE SCALE GENOMIC DNA]</scope>
    <source>
        <tissue evidence="7">Leaves</tissue>
    </source>
</reference>
<comment type="subcellular location">
    <subcellularLocation>
        <location evidence="1">Nucleus</location>
    </subcellularLocation>
</comment>
<keyword evidence="3" id="KW-0238">DNA-binding</keyword>
<keyword evidence="5" id="KW-0539">Nucleus</keyword>
<comment type="caution">
    <text evidence="7">The sequence shown here is derived from an EMBL/GenBank/DDBJ whole genome shotgun (WGS) entry which is preliminary data.</text>
</comment>
<evidence type="ECO:0000313" key="7">
    <source>
        <dbReference type="EMBL" id="MED6206046.1"/>
    </source>
</evidence>
<evidence type="ECO:0000256" key="2">
    <source>
        <dbReference type="ARBA" id="ARBA00023015"/>
    </source>
</evidence>
<dbReference type="Proteomes" id="UP001341840">
    <property type="component" value="Unassembled WGS sequence"/>
</dbReference>
<sequence>MRLRQNQHLPPAAPNRRQINNVLDQQQHRVIDVGLDEETLVIYPKLLYLETKLKKHDTTAAVTQQCQKLLQAEEFEIAQGWFSNNEGVRAIQSQVINNIKNEDVIVKTINKRRVKLQLIIDPSSRRTTFKKRRAGDTKPTVWPSMEEASQIMQKFEEVPRWSGSTEL</sequence>
<organism evidence="7 8">
    <name type="scientific">Stylosanthes scabra</name>
    <dbReference type="NCBI Taxonomy" id="79078"/>
    <lineage>
        <taxon>Eukaryota</taxon>
        <taxon>Viridiplantae</taxon>
        <taxon>Streptophyta</taxon>
        <taxon>Embryophyta</taxon>
        <taxon>Tracheophyta</taxon>
        <taxon>Spermatophyta</taxon>
        <taxon>Magnoliopsida</taxon>
        <taxon>eudicotyledons</taxon>
        <taxon>Gunneridae</taxon>
        <taxon>Pentapetalae</taxon>
        <taxon>rosids</taxon>
        <taxon>fabids</taxon>
        <taxon>Fabales</taxon>
        <taxon>Fabaceae</taxon>
        <taxon>Papilionoideae</taxon>
        <taxon>50 kb inversion clade</taxon>
        <taxon>dalbergioids sensu lato</taxon>
        <taxon>Dalbergieae</taxon>
        <taxon>Pterocarpus clade</taxon>
        <taxon>Stylosanthes</taxon>
    </lineage>
</organism>
<dbReference type="EMBL" id="JASCZI010241736">
    <property type="protein sequence ID" value="MED6206046.1"/>
    <property type="molecule type" value="Genomic_DNA"/>
</dbReference>
<keyword evidence="2" id="KW-0805">Transcription regulation</keyword>
<evidence type="ECO:0000256" key="5">
    <source>
        <dbReference type="ARBA" id="ARBA00023242"/>
    </source>
</evidence>
<accession>A0ABU6Y856</accession>
<gene>
    <name evidence="7" type="ORF">PIB30_023262</name>
</gene>
<evidence type="ECO:0000256" key="1">
    <source>
        <dbReference type="ARBA" id="ARBA00004123"/>
    </source>
</evidence>
<keyword evidence="8" id="KW-1185">Reference proteome</keyword>
<feature type="domain" description="MADS-box" evidence="6">
    <location>
        <begin position="109"/>
        <end position="138"/>
    </location>
</feature>